<dbReference type="PANTHER" id="PTHR11487:SF0">
    <property type="entry name" value="S-ACYL FATTY ACID SYNTHASE THIOESTERASE, MEDIUM CHAIN"/>
    <property type="match status" value="1"/>
</dbReference>
<dbReference type="EMBL" id="MUKV01000011">
    <property type="protein sequence ID" value="OQS40144.1"/>
    <property type="molecule type" value="Genomic_DNA"/>
</dbReference>
<dbReference type="InterPro" id="IPR029058">
    <property type="entry name" value="AB_hydrolase_fold"/>
</dbReference>
<feature type="domain" description="Thioesterase" evidence="2">
    <location>
        <begin position="19"/>
        <end position="242"/>
    </location>
</feature>
<accession>A0A1W0CZI3</accession>
<dbReference type="PANTHER" id="PTHR11487">
    <property type="entry name" value="THIOESTERASE"/>
    <property type="match status" value="1"/>
</dbReference>
<gene>
    <name evidence="3" type="ORF">B0T45_10835</name>
</gene>
<sequence>MHPSPWLQRQPGSQPPRLRLYCFPYAGGHAGAYAGWQGKLPPEVEVCAAQLPGRAARFREAGFKALPQLVDALARELPLDDAPPFVFFGHSMGGLIAFELTRLLRAQGRPLPQRLIVSGCDAPQHRQPPRMLHRMDNDGFINALRDYNGTPAEILANREMMDLLLPTLRTDFELVETYRYQPAPPLSLPITVLAGRGDRQRLPEQTEGWQRETTSPTRVHWFDGDHFFIASARDAVLAHLNSELADALSNHAASMPDLA</sequence>
<dbReference type="Pfam" id="PF00975">
    <property type="entry name" value="Thioesterase"/>
    <property type="match status" value="1"/>
</dbReference>
<dbReference type="AlphaFoldDB" id="A0A1W0CZI3"/>
<dbReference type="Proteomes" id="UP000192721">
    <property type="component" value="Unassembled WGS sequence"/>
</dbReference>
<protein>
    <recommendedName>
        <fullName evidence="2">Thioesterase domain-containing protein</fullName>
    </recommendedName>
</protein>
<dbReference type="InterPro" id="IPR012223">
    <property type="entry name" value="TEII"/>
</dbReference>
<dbReference type="Gene3D" id="3.40.50.1820">
    <property type="entry name" value="alpha/beta hydrolase"/>
    <property type="match status" value="1"/>
</dbReference>
<name>A0A1W0CZI3_9NEIS</name>
<proteinExistence type="inferred from homology"/>
<dbReference type="InterPro" id="IPR001031">
    <property type="entry name" value="Thioesterase"/>
</dbReference>
<organism evidence="3 4">
    <name type="scientific">Chromobacterium haemolyticum</name>
    <dbReference type="NCBI Taxonomy" id="394935"/>
    <lineage>
        <taxon>Bacteria</taxon>
        <taxon>Pseudomonadati</taxon>
        <taxon>Pseudomonadota</taxon>
        <taxon>Betaproteobacteria</taxon>
        <taxon>Neisseriales</taxon>
        <taxon>Chromobacteriaceae</taxon>
        <taxon>Chromobacterium</taxon>
    </lineage>
</organism>
<evidence type="ECO:0000259" key="2">
    <source>
        <dbReference type="Pfam" id="PF00975"/>
    </source>
</evidence>
<evidence type="ECO:0000313" key="4">
    <source>
        <dbReference type="Proteomes" id="UP000192721"/>
    </source>
</evidence>
<dbReference type="RefSeq" id="WP_081555480.1">
    <property type="nucleotide sequence ID" value="NZ_MUKV01000011.1"/>
</dbReference>
<reference evidence="3 4" key="1">
    <citation type="submission" date="2017-02" db="EMBL/GenBank/DDBJ databases">
        <title>Chromobacterium haemolyticum H5244.</title>
        <authorList>
            <person name="Gulvik C.A."/>
        </authorList>
    </citation>
    <scope>NUCLEOTIDE SEQUENCE [LARGE SCALE GENOMIC DNA]</scope>
    <source>
        <strain evidence="3 4">H5244</strain>
    </source>
</reference>
<evidence type="ECO:0000313" key="3">
    <source>
        <dbReference type="EMBL" id="OQS40144.1"/>
    </source>
</evidence>
<comment type="caution">
    <text evidence="3">The sequence shown here is derived from an EMBL/GenBank/DDBJ whole genome shotgun (WGS) entry which is preliminary data.</text>
</comment>
<dbReference type="GO" id="GO:0008610">
    <property type="term" value="P:lipid biosynthetic process"/>
    <property type="evidence" value="ECO:0007669"/>
    <property type="project" value="TreeGrafter"/>
</dbReference>
<evidence type="ECO:0000256" key="1">
    <source>
        <dbReference type="ARBA" id="ARBA00007169"/>
    </source>
</evidence>
<dbReference type="SUPFAM" id="SSF53474">
    <property type="entry name" value="alpha/beta-Hydrolases"/>
    <property type="match status" value="1"/>
</dbReference>
<comment type="similarity">
    <text evidence="1">Belongs to the thioesterase family.</text>
</comment>